<dbReference type="InterPro" id="IPR001466">
    <property type="entry name" value="Beta-lactam-related"/>
</dbReference>
<dbReference type="GeneID" id="55564699"/>
<dbReference type="OMA" id="CDAHREV"/>
<dbReference type="PANTHER" id="PTHR43283">
    <property type="entry name" value="BETA-LACTAMASE-RELATED"/>
    <property type="match status" value="1"/>
</dbReference>
<dbReference type="Pfam" id="PF00144">
    <property type="entry name" value="Beta-lactamase"/>
    <property type="match status" value="1"/>
</dbReference>
<dbReference type="RefSeq" id="WP_013188818.1">
    <property type="nucleotide sequence ID" value="NZ_CP068112.1"/>
</dbReference>
<dbReference type="Proteomes" id="UP000250245">
    <property type="component" value="Unassembled WGS sequence"/>
</dbReference>
<dbReference type="InterPro" id="IPR012338">
    <property type="entry name" value="Beta-lactam/transpept-like"/>
</dbReference>
<sequence length="316" mass="33877">MSVAFGSLTLAHLPARQGFDFPYALAVLSRQANGDVYVWTTGSTPAAVERSFPWMSVTKFLVALAFWRQSQRAPVLSLNTPVGSPVAPGVNLVDLLSHCSGLPFDAPETAPDRPRLGVQLGISRPDARAIAPFTKRIYSNYNFELAGAIAEKVVGKSWTDWVREAVLEPLGMSGTILSHSPAWGAVGPVTDLARLAGELLCPEAGVLGFTEQDLDRFCAPQHPGLRGLLPGYGPQKDNLWATGVELHGVKSPHYLPASFPPEVVGHFGQSGSFIWVDRAAGVAGAFLGAQKFGPVHRALWSDLNAQIRELALLAQH</sequence>
<evidence type="ECO:0000313" key="2">
    <source>
        <dbReference type="EMBL" id="SQB63380.1"/>
    </source>
</evidence>
<protein>
    <submittedName>
        <fullName evidence="2">Beta-lactam binding protein AmpH</fullName>
    </submittedName>
</protein>
<name>A0A2X3ANM4_9ACTO</name>
<feature type="domain" description="Beta-lactamase-related" evidence="1">
    <location>
        <begin position="45"/>
        <end position="302"/>
    </location>
</feature>
<dbReference type="AlphaFoldDB" id="A0A2X3ANM4"/>
<reference evidence="2 3" key="1">
    <citation type="submission" date="2018-06" db="EMBL/GenBank/DDBJ databases">
        <authorList>
            <consortium name="Pathogen Informatics"/>
            <person name="Doyle S."/>
        </authorList>
    </citation>
    <scope>NUCLEOTIDE SEQUENCE [LARGE SCALE GENOMIC DNA]</scope>
    <source>
        <strain evidence="2 3">NCTC11820</strain>
    </source>
</reference>
<gene>
    <name evidence="2" type="ORF">NCTC11820_00149</name>
</gene>
<accession>A0A2X3ANM4</accession>
<dbReference type="PANTHER" id="PTHR43283:SF15">
    <property type="entry name" value="CONSERVED PROTEIN"/>
    <property type="match status" value="1"/>
</dbReference>
<organism evidence="2 3">
    <name type="scientific">Mobiluncus curtisii</name>
    <dbReference type="NCBI Taxonomy" id="2051"/>
    <lineage>
        <taxon>Bacteria</taxon>
        <taxon>Bacillati</taxon>
        <taxon>Actinomycetota</taxon>
        <taxon>Actinomycetes</taxon>
        <taxon>Actinomycetales</taxon>
        <taxon>Actinomycetaceae</taxon>
        <taxon>Mobiluncus</taxon>
    </lineage>
</organism>
<evidence type="ECO:0000259" key="1">
    <source>
        <dbReference type="Pfam" id="PF00144"/>
    </source>
</evidence>
<dbReference type="EMBL" id="UASJ01000001">
    <property type="protein sequence ID" value="SQB63380.1"/>
    <property type="molecule type" value="Genomic_DNA"/>
</dbReference>
<dbReference type="InterPro" id="IPR050789">
    <property type="entry name" value="Diverse_Enzym_Activities"/>
</dbReference>
<dbReference type="SUPFAM" id="SSF56601">
    <property type="entry name" value="beta-lactamase/transpeptidase-like"/>
    <property type="match status" value="1"/>
</dbReference>
<dbReference type="Gene3D" id="3.40.710.10">
    <property type="entry name" value="DD-peptidase/beta-lactamase superfamily"/>
    <property type="match status" value="1"/>
</dbReference>
<proteinExistence type="predicted"/>
<evidence type="ECO:0000313" key="3">
    <source>
        <dbReference type="Proteomes" id="UP000250245"/>
    </source>
</evidence>